<dbReference type="EnsemblFungi" id="FOXG_00806T0">
    <property type="protein sequence ID" value="FOXG_00806P0"/>
    <property type="gene ID" value="FOXG_00806"/>
</dbReference>
<accession>F9G090</accession>
<proteinExistence type="predicted"/>
<dbReference type="OrthoDB" id="4863639at2759"/>
<organism evidence="3 4">
    <name type="scientific">Fusarium oxysporum (strain Fo5176)</name>
    <name type="common">Fusarium vascular wilt</name>
    <dbReference type="NCBI Taxonomy" id="660025"/>
    <lineage>
        <taxon>Eukaryota</taxon>
        <taxon>Fungi</taxon>
        <taxon>Dikarya</taxon>
        <taxon>Ascomycota</taxon>
        <taxon>Pezizomycotina</taxon>
        <taxon>Sordariomycetes</taxon>
        <taxon>Hypocreomycetidae</taxon>
        <taxon>Hypocreales</taxon>
        <taxon>Nectriaceae</taxon>
        <taxon>Fusarium</taxon>
        <taxon>Fusarium oxysporum species complex</taxon>
    </lineage>
</organism>
<feature type="chain" id="PRO_5010613197" evidence="1">
    <location>
        <begin position="18"/>
        <end position="65"/>
    </location>
</feature>
<feature type="signal peptide" evidence="1">
    <location>
        <begin position="1"/>
        <end position="17"/>
    </location>
</feature>
<dbReference type="AlphaFoldDB" id="A0A0D2XA91"/>
<gene>
    <name evidence="3" type="primary">28943098</name>
    <name evidence="2" type="ORF">FOXB_12072</name>
</gene>
<evidence type="ECO:0000313" key="4">
    <source>
        <dbReference type="Proteomes" id="UP000002489"/>
    </source>
</evidence>
<reference evidence="2 4" key="1">
    <citation type="journal article" date="2012" name="Mol. Plant Microbe Interact.">
        <title>A highly conserved effector in Fusarium oxysporum is required for full virulence on Arabidopsis.</title>
        <authorList>
            <person name="Thatcher L.F."/>
            <person name="Gardiner D.M."/>
            <person name="Kazan K."/>
            <person name="Manners J."/>
        </authorList>
    </citation>
    <scope>NUCLEOTIDE SEQUENCE [LARGE SCALE GENOMIC DNA]</scope>
    <source>
        <strain evidence="2 4">Fo5176</strain>
    </source>
</reference>
<evidence type="ECO:0000256" key="1">
    <source>
        <dbReference type="SAM" id="SignalP"/>
    </source>
</evidence>
<evidence type="ECO:0000313" key="2">
    <source>
        <dbReference type="EMBL" id="EGU77459.1"/>
    </source>
</evidence>
<dbReference type="Proteomes" id="UP000002489">
    <property type="component" value="Unassembled WGS sequence"/>
</dbReference>
<dbReference type="EMBL" id="AFQF01002982">
    <property type="protein sequence ID" value="EGU77459.1"/>
    <property type="molecule type" value="Genomic_DNA"/>
</dbReference>
<protein>
    <submittedName>
        <fullName evidence="2 3">Uncharacterized protein</fullName>
    </submittedName>
</protein>
<keyword evidence="1" id="KW-0732">Signal</keyword>
<name>A0A0D2XA91_FUSOF</name>
<sequence>MKWYTLVLAASAALVMASPIPTSSISPNGPCPQSKVDAILKGDMDASECCSYGKCKGDVVISVGE</sequence>
<evidence type="ECO:0000313" key="3">
    <source>
        <dbReference type="EnsemblFungi" id="FOXG_00806P0"/>
    </source>
</evidence>
<reference evidence="3" key="2">
    <citation type="submission" date="2025-05" db="UniProtKB">
        <authorList>
            <consortium name="EnsemblFungi"/>
        </authorList>
    </citation>
    <scope>IDENTIFICATION</scope>
    <source>
        <strain evidence="3">4287 / CBS 123668 / FGSC 9935 / NRRL 34936</strain>
    </source>
</reference>
<accession>A0A0D2XA91</accession>
<dbReference type="PaxDb" id="5507-FOXG_00806P0"/>
<dbReference type="VEuPathDB" id="FungiDB:FOXG_00806"/>